<comment type="similarity">
    <text evidence="2">Belongs to the G-protein coupled receptor 5 family.</text>
</comment>
<feature type="transmembrane region" description="Helical" evidence="9">
    <location>
        <begin position="12"/>
        <end position="37"/>
    </location>
</feature>
<comment type="subcellular location">
    <subcellularLocation>
        <location evidence="1">Membrane</location>
        <topology evidence="1">Multi-pass membrane protein</topology>
    </subcellularLocation>
</comment>
<evidence type="ECO:0000256" key="8">
    <source>
        <dbReference type="ARBA" id="ARBA00023224"/>
    </source>
</evidence>
<dbReference type="Pfam" id="PF05462">
    <property type="entry name" value="Dicty_CAR"/>
    <property type="match status" value="1"/>
</dbReference>
<dbReference type="Proteomes" id="UP000007797">
    <property type="component" value="Unassembled WGS sequence"/>
</dbReference>
<evidence type="ECO:0000256" key="3">
    <source>
        <dbReference type="ARBA" id="ARBA00022692"/>
    </source>
</evidence>
<keyword evidence="7 10" id="KW-0675">Receptor</keyword>
<evidence type="ECO:0000313" key="11">
    <source>
        <dbReference type="Proteomes" id="UP000007797"/>
    </source>
</evidence>
<dbReference type="PANTHER" id="PTHR23112:SF16">
    <property type="entry name" value="CYCLIC AMP RECEPTOR-LIKE PROTEIN E"/>
    <property type="match status" value="1"/>
</dbReference>
<keyword evidence="5" id="KW-0297">G-protein coupled receptor</keyword>
<dbReference type="PANTHER" id="PTHR23112">
    <property type="entry name" value="G PROTEIN-COUPLED RECEPTOR 157-RELATED"/>
    <property type="match status" value="1"/>
</dbReference>
<dbReference type="Gene3D" id="1.20.1070.10">
    <property type="entry name" value="Rhodopsin 7-helix transmembrane proteins"/>
    <property type="match status" value="1"/>
</dbReference>
<feature type="transmembrane region" description="Helical" evidence="9">
    <location>
        <begin position="216"/>
        <end position="237"/>
    </location>
</feature>
<evidence type="ECO:0000256" key="1">
    <source>
        <dbReference type="ARBA" id="ARBA00004141"/>
    </source>
</evidence>
<dbReference type="EMBL" id="GL883006">
    <property type="protein sequence ID" value="EGG25070.1"/>
    <property type="molecule type" value="Genomic_DNA"/>
</dbReference>
<dbReference type="OrthoDB" id="16753at2759"/>
<feature type="transmembrane region" description="Helical" evidence="9">
    <location>
        <begin position="122"/>
        <end position="140"/>
    </location>
</feature>
<feature type="transmembrane region" description="Helical" evidence="9">
    <location>
        <begin position="84"/>
        <end position="110"/>
    </location>
</feature>
<evidence type="ECO:0000256" key="6">
    <source>
        <dbReference type="ARBA" id="ARBA00023136"/>
    </source>
</evidence>
<dbReference type="PRINTS" id="PR02001">
    <property type="entry name" value="GCR1CAMPR"/>
</dbReference>
<proteinExistence type="inferred from homology"/>
<feature type="transmembrane region" description="Helical" evidence="9">
    <location>
        <begin position="44"/>
        <end position="64"/>
    </location>
</feature>
<dbReference type="InterPro" id="IPR022343">
    <property type="entry name" value="GCR1-cAMP_receptor"/>
</dbReference>
<dbReference type="KEGG" id="dfa:DFA_03316"/>
<dbReference type="GeneID" id="14876765"/>
<dbReference type="GO" id="GO:0004930">
    <property type="term" value="F:G protein-coupled receptor activity"/>
    <property type="evidence" value="ECO:0007669"/>
    <property type="project" value="UniProtKB-KW"/>
</dbReference>
<dbReference type="AlphaFoldDB" id="F4PH86"/>
<dbReference type="GO" id="GO:0007189">
    <property type="term" value="P:adenylate cyclase-activating G protein-coupled receptor signaling pathway"/>
    <property type="evidence" value="ECO:0007669"/>
    <property type="project" value="TreeGrafter"/>
</dbReference>
<dbReference type="GO" id="GO:0005886">
    <property type="term" value="C:plasma membrane"/>
    <property type="evidence" value="ECO:0007669"/>
    <property type="project" value="TreeGrafter"/>
</dbReference>
<keyword evidence="8" id="KW-0807">Transducer</keyword>
<evidence type="ECO:0000256" key="9">
    <source>
        <dbReference type="SAM" id="Phobius"/>
    </source>
</evidence>
<name>F4PH86_CACFS</name>
<evidence type="ECO:0000256" key="7">
    <source>
        <dbReference type="ARBA" id="ARBA00023170"/>
    </source>
</evidence>
<sequence>MTSDNVLTAKIFELVCYILSIIGCIFIIFHFFWITLLRNSYSRIIIYPTFSILLFNFVTFPLFLSPEVVGLYIIRNTYLCFAQAALTQLSIVSNFLWSVAISINLLFLCFYPAKDIKKNDKLFHVFIWGISILIIILTRTHLGDDGNECRYVNQNDEVKFIIDALFFGSIMLFNLVVQMVTLKQAYNGTLRPYYETKSLMNNDEKRNTTKKIVWRLMFYPGVLSICYMMLLVLHIFIFTRYKISEEHYRTPPPPDYGVEVLTIIARGLFVLQEVQNYETTTRNTEYLGKYSGSSDVKKTKTKVSLLNSDIKRRDKSMSSNTTKWSQRVAQSLSQCTAESALYASCVIKHIDDIEKNACNIEFQKFKQCIAKHAVKNSMITLMDIYNNGARKN</sequence>
<keyword evidence="11" id="KW-1185">Reference proteome</keyword>
<evidence type="ECO:0000313" key="10">
    <source>
        <dbReference type="EMBL" id="EGG25070.1"/>
    </source>
</evidence>
<protein>
    <submittedName>
        <fullName evidence="10">G-protein-coupled receptor family protein</fullName>
    </submittedName>
</protein>
<accession>F4PH86</accession>
<gene>
    <name evidence="10" type="primary">crlE</name>
    <name evidence="10" type="ORF">DFA_03316</name>
</gene>
<keyword evidence="4 9" id="KW-1133">Transmembrane helix</keyword>
<reference evidence="11" key="1">
    <citation type="journal article" date="2011" name="Genome Res.">
        <title>Phylogeny-wide analysis of social amoeba genomes highlights ancient origins for complex intercellular communication.</title>
        <authorList>
            <person name="Heidel A.J."/>
            <person name="Lawal H.M."/>
            <person name="Felder M."/>
            <person name="Schilde C."/>
            <person name="Helps N.R."/>
            <person name="Tunggal B."/>
            <person name="Rivero F."/>
            <person name="John U."/>
            <person name="Schleicher M."/>
            <person name="Eichinger L."/>
            <person name="Platzer M."/>
            <person name="Noegel A.A."/>
            <person name="Schaap P."/>
            <person name="Gloeckner G."/>
        </authorList>
    </citation>
    <scope>NUCLEOTIDE SEQUENCE [LARGE SCALE GENOMIC DNA]</scope>
    <source>
        <strain evidence="11">SH3</strain>
    </source>
</reference>
<evidence type="ECO:0000256" key="4">
    <source>
        <dbReference type="ARBA" id="ARBA00022989"/>
    </source>
</evidence>
<evidence type="ECO:0000256" key="5">
    <source>
        <dbReference type="ARBA" id="ARBA00023040"/>
    </source>
</evidence>
<keyword evidence="3 9" id="KW-0812">Transmembrane</keyword>
<dbReference type="SUPFAM" id="SSF81321">
    <property type="entry name" value="Family A G protein-coupled receptor-like"/>
    <property type="match status" value="1"/>
</dbReference>
<organism evidence="10 11">
    <name type="scientific">Cavenderia fasciculata</name>
    <name type="common">Slime mold</name>
    <name type="synonym">Dictyostelium fasciculatum</name>
    <dbReference type="NCBI Taxonomy" id="261658"/>
    <lineage>
        <taxon>Eukaryota</taxon>
        <taxon>Amoebozoa</taxon>
        <taxon>Evosea</taxon>
        <taxon>Eumycetozoa</taxon>
        <taxon>Dictyostelia</taxon>
        <taxon>Acytosteliales</taxon>
        <taxon>Cavenderiaceae</taxon>
        <taxon>Cavenderia</taxon>
    </lineage>
</organism>
<feature type="transmembrane region" description="Helical" evidence="9">
    <location>
        <begin position="160"/>
        <end position="182"/>
    </location>
</feature>
<keyword evidence="6 9" id="KW-0472">Membrane</keyword>
<evidence type="ECO:0000256" key="2">
    <source>
        <dbReference type="ARBA" id="ARBA00008360"/>
    </source>
</evidence>
<dbReference type="RefSeq" id="XP_004362921.1">
    <property type="nucleotide sequence ID" value="XM_004362864.1"/>
</dbReference>